<dbReference type="Pfam" id="PF13305">
    <property type="entry name" value="TetR_C_33"/>
    <property type="match status" value="1"/>
</dbReference>
<proteinExistence type="predicted"/>
<dbReference type="InterPro" id="IPR001647">
    <property type="entry name" value="HTH_TetR"/>
</dbReference>
<dbReference type="SUPFAM" id="SSF46689">
    <property type="entry name" value="Homeodomain-like"/>
    <property type="match status" value="1"/>
</dbReference>
<feature type="domain" description="HTH tetR-type" evidence="5">
    <location>
        <begin position="19"/>
        <end position="79"/>
    </location>
</feature>
<dbReference type="InterPro" id="IPR025996">
    <property type="entry name" value="MT1864/Rv1816-like_C"/>
</dbReference>
<dbReference type="PATRIC" id="fig|345309.4.peg.1846"/>
<feature type="DNA-binding region" description="H-T-H motif" evidence="4">
    <location>
        <begin position="42"/>
        <end position="61"/>
    </location>
</feature>
<dbReference type="InterPro" id="IPR009057">
    <property type="entry name" value="Homeodomain-like_sf"/>
</dbReference>
<keyword evidence="3" id="KW-0804">Transcription</keyword>
<sequence>MDFYSGKIKFMKSTPYHHGALRDALLAAAETVLRRDGLPGMTLRAAAREAGVSHAAPTHHFGDLTGLLTALAADGFRRFGEALRAAVTAPDARRWDGARAYIAFAVANPALFQLMFRTDRLDDANESLRAARLHALQHIAAARHMPATDLSVAQLGEVLGGWALVHGYTLLLLDGRLAGLPRLAPEGTTADALLDAMFAAADAGRAGPRRHD</sequence>
<accession>A0A0F3KN39</accession>
<evidence type="ECO:0000256" key="2">
    <source>
        <dbReference type="ARBA" id="ARBA00023125"/>
    </source>
</evidence>
<name>A0A0F3KN39_9GAMM</name>
<dbReference type="PANTHER" id="PTHR30055">
    <property type="entry name" value="HTH-TYPE TRANSCRIPTIONAL REGULATOR RUTR"/>
    <property type="match status" value="1"/>
</dbReference>
<keyword evidence="2 4" id="KW-0238">DNA-binding</keyword>
<dbReference type="AlphaFoldDB" id="A0A0F3KN39"/>
<dbReference type="InterPro" id="IPR036271">
    <property type="entry name" value="Tet_transcr_reg_TetR-rel_C_sf"/>
</dbReference>
<evidence type="ECO:0000259" key="5">
    <source>
        <dbReference type="PROSITE" id="PS50977"/>
    </source>
</evidence>
<keyword evidence="1" id="KW-0805">Transcription regulation</keyword>
<evidence type="ECO:0000313" key="6">
    <source>
        <dbReference type="EMBL" id="KJV32571.1"/>
    </source>
</evidence>
<dbReference type="PROSITE" id="PS50977">
    <property type="entry name" value="HTH_TETR_2"/>
    <property type="match status" value="1"/>
</dbReference>
<organism evidence="6 7">
    <name type="scientific">Luteibacter yeojuensis</name>
    <dbReference type="NCBI Taxonomy" id="345309"/>
    <lineage>
        <taxon>Bacteria</taxon>
        <taxon>Pseudomonadati</taxon>
        <taxon>Pseudomonadota</taxon>
        <taxon>Gammaproteobacteria</taxon>
        <taxon>Lysobacterales</taxon>
        <taxon>Rhodanobacteraceae</taxon>
        <taxon>Luteibacter</taxon>
    </lineage>
</organism>
<dbReference type="Proteomes" id="UP000033651">
    <property type="component" value="Unassembled WGS sequence"/>
</dbReference>
<gene>
    <name evidence="6" type="ORF">VI08_12505</name>
</gene>
<dbReference type="InterPro" id="IPR050109">
    <property type="entry name" value="HTH-type_TetR-like_transc_reg"/>
</dbReference>
<dbReference type="GO" id="GO:0000976">
    <property type="term" value="F:transcription cis-regulatory region binding"/>
    <property type="evidence" value="ECO:0007669"/>
    <property type="project" value="TreeGrafter"/>
</dbReference>
<dbReference type="EMBL" id="JZRB01000025">
    <property type="protein sequence ID" value="KJV32571.1"/>
    <property type="molecule type" value="Genomic_DNA"/>
</dbReference>
<dbReference type="SUPFAM" id="SSF48498">
    <property type="entry name" value="Tetracyclin repressor-like, C-terminal domain"/>
    <property type="match status" value="1"/>
</dbReference>
<dbReference type="Gene3D" id="1.10.357.10">
    <property type="entry name" value="Tetracycline Repressor, domain 2"/>
    <property type="match status" value="1"/>
</dbReference>
<reference evidence="6 7" key="1">
    <citation type="submission" date="2015-03" db="EMBL/GenBank/DDBJ databases">
        <title>Draft genome sequence of Luteibacter yeojuensis strain SU11.</title>
        <authorList>
            <person name="Sulaiman J."/>
            <person name="Priya K."/>
            <person name="Chan K.-G."/>
        </authorList>
    </citation>
    <scope>NUCLEOTIDE SEQUENCE [LARGE SCALE GENOMIC DNA]</scope>
    <source>
        <strain evidence="6 7">SU11</strain>
    </source>
</reference>
<evidence type="ECO:0000313" key="7">
    <source>
        <dbReference type="Proteomes" id="UP000033651"/>
    </source>
</evidence>
<evidence type="ECO:0000256" key="3">
    <source>
        <dbReference type="ARBA" id="ARBA00023163"/>
    </source>
</evidence>
<evidence type="ECO:0000256" key="4">
    <source>
        <dbReference type="PROSITE-ProRule" id="PRU00335"/>
    </source>
</evidence>
<dbReference type="PANTHER" id="PTHR30055:SF220">
    <property type="entry name" value="TETR-FAMILY REGULATORY PROTEIN"/>
    <property type="match status" value="1"/>
</dbReference>
<keyword evidence="7" id="KW-1185">Reference proteome</keyword>
<protein>
    <recommendedName>
        <fullName evidence="5">HTH tetR-type domain-containing protein</fullName>
    </recommendedName>
</protein>
<dbReference type="Pfam" id="PF00440">
    <property type="entry name" value="TetR_N"/>
    <property type="match status" value="1"/>
</dbReference>
<dbReference type="GO" id="GO:0003700">
    <property type="term" value="F:DNA-binding transcription factor activity"/>
    <property type="evidence" value="ECO:0007669"/>
    <property type="project" value="TreeGrafter"/>
</dbReference>
<evidence type="ECO:0000256" key="1">
    <source>
        <dbReference type="ARBA" id="ARBA00023015"/>
    </source>
</evidence>
<comment type="caution">
    <text evidence="6">The sequence shown here is derived from an EMBL/GenBank/DDBJ whole genome shotgun (WGS) entry which is preliminary data.</text>
</comment>